<accession>A0A6N3HZJ9</accession>
<protein>
    <submittedName>
        <fullName evidence="1">Uncharacterized protein</fullName>
    </submittedName>
</protein>
<sequence>MQGRLDREKTGEQRYKDHADYGYTSAGHKLLHALALCAGVVVAVTFQQVDNAPDTKTGTERDNECLKNGDCLFKKCHIVC</sequence>
<dbReference type="EMBL" id="CACRUA010000081">
    <property type="protein sequence ID" value="VYU81908.1"/>
    <property type="molecule type" value="Genomic_DNA"/>
</dbReference>
<name>A0A6N3HZJ9_CLOSY</name>
<reference evidence="1" key="1">
    <citation type="submission" date="2019-11" db="EMBL/GenBank/DDBJ databases">
        <authorList>
            <person name="Feng L."/>
        </authorList>
    </citation>
    <scope>NUCLEOTIDE SEQUENCE</scope>
    <source>
        <strain evidence="1">CsymbiosumLFYP84</strain>
    </source>
</reference>
<gene>
    <name evidence="1" type="ORF">CSLFYP84_04495</name>
</gene>
<dbReference type="AlphaFoldDB" id="A0A6N3HZJ9"/>
<evidence type="ECO:0000313" key="1">
    <source>
        <dbReference type="EMBL" id="VYU81908.1"/>
    </source>
</evidence>
<proteinExistence type="predicted"/>
<organism evidence="1">
    <name type="scientific">Clostridium symbiosum</name>
    <name type="common">Bacteroides symbiosus</name>
    <dbReference type="NCBI Taxonomy" id="1512"/>
    <lineage>
        <taxon>Bacteria</taxon>
        <taxon>Bacillati</taxon>
        <taxon>Bacillota</taxon>
        <taxon>Clostridia</taxon>
        <taxon>Lachnospirales</taxon>
        <taxon>Lachnospiraceae</taxon>
        <taxon>Otoolea</taxon>
    </lineage>
</organism>